<dbReference type="InterPro" id="IPR038506">
    <property type="entry name" value="GLE1-like_sf"/>
</dbReference>
<keyword evidence="3" id="KW-0813">Transport</keyword>
<evidence type="ECO:0000256" key="7">
    <source>
        <dbReference type="ARBA" id="ARBA00023132"/>
    </source>
</evidence>
<dbReference type="PANTHER" id="PTHR12960:SF0">
    <property type="entry name" value="MRNA EXPORT FACTOR GLE1"/>
    <property type="match status" value="1"/>
</dbReference>
<dbReference type="AlphaFoldDB" id="A0A8E2EM18"/>
<evidence type="ECO:0000256" key="10">
    <source>
        <dbReference type="ARBA" id="ARBA00029983"/>
    </source>
</evidence>
<dbReference type="EMBL" id="KV744805">
    <property type="protein sequence ID" value="OCK86439.1"/>
    <property type="molecule type" value="Genomic_DNA"/>
</dbReference>
<dbReference type="GO" id="GO:0031369">
    <property type="term" value="F:translation initiation factor binding"/>
    <property type="evidence" value="ECO:0007669"/>
    <property type="project" value="TreeGrafter"/>
</dbReference>
<evidence type="ECO:0000256" key="6">
    <source>
        <dbReference type="ARBA" id="ARBA00023010"/>
    </source>
</evidence>
<evidence type="ECO:0000256" key="8">
    <source>
        <dbReference type="ARBA" id="ARBA00023242"/>
    </source>
</evidence>
<gene>
    <name evidence="12" type="ORF">K432DRAFT_341251</name>
</gene>
<dbReference type="GO" id="GO:0005543">
    <property type="term" value="F:phospholipid binding"/>
    <property type="evidence" value="ECO:0007669"/>
    <property type="project" value="TreeGrafter"/>
</dbReference>
<evidence type="ECO:0000256" key="2">
    <source>
        <dbReference type="ARBA" id="ARBA00011056"/>
    </source>
</evidence>
<accession>A0A8E2EM18</accession>
<feature type="region of interest" description="Disordered" evidence="11">
    <location>
        <begin position="119"/>
        <end position="269"/>
    </location>
</feature>
<dbReference type="GO" id="GO:0015031">
    <property type="term" value="P:protein transport"/>
    <property type="evidence" value="ECO:0007669"/>
    <property type="project" value="UniProtKB-KW"/>
</dbReference>
<sequence>MPATPGEISASMSSTFSLNSSSASRNGVDSPSREFLSEDRRRRRRRDTVDRESHGSPSRQLLWEFSQMLINNDRKFNEQLDLDAAEREKLHQEELARAALEHERIRQSAERERQRLALEEERQRQQREEEEKRELDRLRQEKVQLEIASQKRQLEQRKQEEEQRRQAAEHARQLAETDARIKAQKEKDEADQKRRVDQAESDRKAREAAAAADKAKSQQAQLVQQLQQHPPQPPQQVLQPSTGPATSGTSSVAPPRSVGTSPLQSTVAEREANHQKYLDLHKRLKEFRSNMVAMSKQHPTLKGKLGDARRDLRTRTGQITNDRTAHTKSIGKIREVFQEAISAGGPTVDIRSFIIPPYPSVSNEREAQYSAFLLYLLNQFAKILISQFIGEASNEGKTIDSIGLIGISIFADDQFKWKGVSLIDVLMAKYHAVCPVLFGIYGRETTQRGKERLGWARTEAGGPFVTTNVHNERMLGLGYGYAALSLRIYKNKVPPLPSSEYWRALACIINTPSADITSTHLIVLKGMVQETPEKFIQLFGQAAIAALRMAVIDVPARAPPTASEAANMLRVIADVWKRDLHLTLE</sequence>
<dbReference type="GO" id="GO:0044614">
    <property type="term" value="C:nuclear pore cytoplasmic filaments"/>
    <property type="evidence" value="ECO:0007669"/>
    <property type="project" value="TreeGrafter"/>
</dbReference>
<dbReference type="GO" id="GO:0016973">
    <property type="term" value="P:poly(A)+ mRNA export from nucleus"/>
    <property type="evidence" value="ECO:0007669"/>
    <property type="project" value="InterPro"/>
</dbReference>
<evidence type="ECO:0000313" key="13">
    <source>
        <dbReference type="Proteomes" id="UP000250266"/>
    </source>
</evidence>
<feature type="region of interest" description="Disordered" evidence="11">
    <location>
        <begin position="1"/>
        <end position="58"/>
    </location>
</feature>
<evidence type="ECO:0000256" key="11">
    <source>
        <dbReference type="SAM" id="MobiDB-lite"/>
    </source>
</evidence>
<dbReference type="Pfam" id="PF07817">
    <property type="entry name" value="GLE1"/>
    <property type="match status" value="1"/>
</dbReference>
<keyword evidence="5" id="KW-0653">Protein transport</keyword>
<dbReference type="Gene3D" id="1.25.40.510">
    <property type="entry name" value="GLE1-like"/>
    <property type="match status" value="1"/>
</dbReference>
<evidence type="ECO:0000256" key="4">
    <source>
        <dbReference type="ARBA" id="ARBA00022816"/>
    </source>
</evidence>
<feature type="compositionally biased region" description="Polar residues" evidence="11">
    <location>
        <begin position="258"/>
        <end position="267"/>
    </location>
</feature>
<dbReference type="InterPro" id="IPR012476">
    <property type="entry name" value="GLE1"/>
</dbReference>
<keyword evidence="4" id="KW-0509">mRNA transport</keyword>
<reference evidence="12 13" key="1">
    <citation type="journal article" date="2016" name="Nat. Commun.">
        <title>Ectomycorrhizal ecology is imprinted in the genome of the dominant symbiotic fungus Cenococcum geophilum.</title>
        <authorList>
            <consortium name="DOE Joint Genome Institute"/>
            <person name="Peter M."/>
            <person name="Kohler A."/>
            <person name="Ohm R.A."/>
            <person name="Kuo A."/>
            <person name="Krutzmann J."/>
            <person name="Morin E."/>
            <person name="Arend M."/>
            <person name="Barry K.W."/>
            <person name="Binder M."/>
            <person name="Choi C."/>
            <person name="Clum A."/>
            <person name="Copeland A."/>
            <person name="Grisel N."/>
            <person name="Haridas S."/>
            <person name="Kipfer T."/>
            <person name="LaButti K."/>
            <person name="Lindquist E."/>
            <person name="Lipzen A."/>
            <person name="Maire R."/>
            <person name="Meier B."/>
            <person name="Mihaltcheva S."/>
            <person name="Molinier V."/>
            <person name="Murat C."/>
            <person name="Poggeler S."/>
            <person name="Quandt C.A."/>
            <person name="Sperisen C."/>
            <person name="Tritt A."/>
            <person name="Tisserant E."/>
            <person name="Crous P.W."/>
            <person name="Henrissat B."/>
            <person name="Nehls U."/>
            <person name="Egli S."/>
            <person name="Spatafora J.W."/>
            <person name="Grigoriev I.V."/>
            <person name="Martin F.M."/>
        </authorList>
    </citation>
    <scope>NUCLEOTIDE SEQUENCE [LARGE SCALE GENOMIC DNA]</scope>
    <source>
        <strain evidence="12 13">CBS 459.81</strain>
    </source>
</reference>
<evidence type="ECO:0000256" key="9">
    <source>
        <dbReference type="ARBA" id="ARBA00026227"/>
    </source>
</evidence>
<name>A0A8E2EM18_9PEZI</name>
<dbReference type="Proteomes" id="UP000250266">
    <property type="component" value="Unassembled WGS sequence"/>
</dbReference>
<comment type="similarity">
    <text evidence="2">Belongs to the GLE1 family.</text>
</comment>
<comment type="subcellular location">
    <subcellularLocation>
        <location evidence="1">Nucleus</location>
        <location evidence="1">Nuclear pore complex</location>
    </subcellularLocation>
</comment>
<protein>
    <recommendedName>
        <fullName evidence="9">mRNA export factor GLE1</fullName>
    </recommendedName>
    <alternativeName>
        <fullName evidence="10">Nucleoporin GLE1</fullName>
    </alternativeName>
</protein>
<dbReference type="GO" id="GO:0005737">
    <property type="term" value="C:cytoplasm"/>
    <property type="evidence" value="ECO:0007669"/>
    <property type="project" value="TreeGrafter"/>
</dbReference>
<feature type="compositionally biased region" description="Basic and acidic residues" evidence="11">
    <location>
        <begin position="152"/>
        <end position="207"/>
    </location>
</feature>
<evidence type="ECO:0000256" key="5">
    <source>
        <dbReference type="ARBA" id="ARBA00022927"/>
    </source>
</evidence>
<dbReference type="GO" id="GO:0000822">
    <property type="term" value="F:inositol hexakisphosphate binding"/>
    <property type="evidence" value="ECO:0007669"/>
    <property type="project" value="TreeGrafter"/>
</dbReference>
<organism evidence="12 13">
    <name type="scientific">Lepidopterella palustris CBS 459.81</name>
    <dbReference type="NCBI Taxonomy" id="1314670"/>
    <lineage>
        <taxon>Eukaryota</taxon>
        <taxon>Fungi</taxon>
        <taxon>Dikarya</taxon>
        <taxon>Ascomycota</taxon>
        <taxon>Pezizomycotina</taxon>
        <taxon>Dothideomycetes</taxon>
        <taxon>Pleosporomycetidae</taxon>
        <taxon>Mytilinidiales</taxon>
        <taxon>Argynnaceae</taxon>
        <taxon>Lepidopterella</taxon>
    </lineage>
</organism>
<feature type="compositionally biased region" description="Low complexity" evidence="11">
    <location>
        <begin position="9"/>
        <end position="24"/>
    </location>
</feature>
<keyword evidence="13" id="KW-1185">Reference proteome</keyword>
<feature type="compositionally biased region" description="Low complexity" evidence="11">
    <location>
        <begin position="208"/>
        <end position="251"/>
    </location>
</feature>
<dbReference type="PANTHER" id="PTHR12960">
    <property type="entry name" value="GLE-1-RELATED"/>
    <property type="match status" value="1"/>
</dbReference>
<evidence type="ECO:0000256" key="1">
    <source>
        <dbReference type="ARBA" id="ARBA00004567"/>
    </source>
</evidence>
<keyword evidence="7" id="KW-0906">Nuclear pore complex</keyword>
<keyword evidence="8" id="KW-0539">Nucleus</keyword>
<keyword evidence="6" id="KW-0811">Translocation</keyword>
<evidence type="ECO:0000256" key="3">
    <source>
        <dbReference type="ARBA" id="ARBA00022448"/>
    </source>
</evidence>
<proteinExistence type="inferred from homology"/>
<feature type="compositionally biased region" description="Basic and acidic residues" evidence="11">
    <location>
        <begin position="119"/>
        <end position="144"/>
    </location>
</feature>
<feature type="compositionally biased region" description="Basic and acidic residues" evidence="11">
    <location>
        <begin position="31"/>
        <end position="40"/>
    </location>
</feature>
<dbReference type="OrthoDB" id="420884at2759"/>
<evidence type="ECO:0000313" key="12">
    <source>
        <dbReference type="EMBL" id="OCK86439.1"/>
    </source>
</evidence>